<evidence type="ECO:0000313" key="2">
    <source>
        <dbReference type="EMBL" id="GID78478.1"/>
    </source>
</evidence>
<dbReference type="InterPro" id="IPR014710">
    <property type="entry name" value="RmlC-like_jellyroll"/>
</dbReference>
<dbReference type="Pfam" id="PF00027">
    <property type="entry name" value="cNMP_binding"/>
    <property type="match status" value="1"/>
</dbReference>
<dbReference type="CDD" id="cd00038">
    <property type="entry name" value="CAP_ED"/>
    <property type="match status" value="1"/>
</dbReference>
<evidence type="ECO:0000313" key="3">
    <source>
        <dbReference type="Proteomes" id="UP000609879"/>
    </source>
</evidence>
<dbReference type="SMART" id="SM00100">
    <property type="entry name" value="cNMP"/>
    <property type="match status" value="1"/>
</dbReference>
<dbReference type="EMBL" id="BOMI01000146">
    <property type="protein sequence ID" value="GID78478.1"/>
    <property type="molecule type" value="Genomic_DNA"/>
</dbReference>
<dbReference type="Proteomes" id="UP000609879">
    <property type="component" value="Unassembled WGS sequence"/>
</dbReference>
<dbReference type="InterPro" id="IPR000595">
    <property type="entry name" value="cNMP-bd_dom"/>
</dbReference>
<reference evidence="2 3" key="1">
    <citation type="submission" date="2021-01" db="EMBL/GenBank/DDBJ databases">
        <title>Whole genome shotgun sequence of Actinoplanes deccanensis NBRC 13994.</title>
        <authorList>
            <person name="Komaki H."/>
            <person name="Tamura T."/>
        </authorList>
    </citation>
    <scope>NUCLEOTIDE SEQUENCE [LARGE SCALE GENOMIC DNA]</scope>
    <source>
        <strain evidence="2 3">NBRC 13994</strain>
    </source>
</reference>
<dbReference type="RefSeq" id="WP_203773416.1">
    <property type="nucleotide sequence ID" value="NZ_BAAABO010000038.1"/>
</dbReference>
<name>A0ABQ3YER8_9ACTN</name>
<protein>
    <recommendedName>
        <fullName evidence="1">Cyclic nucleotide-binding domain-containing protein</fullName>
    </recommendedName>
</protein>
<evidence type="ECO:0000259" key="1">
    <source>
        <dbReference type="PROSITE" id="PS50042"/>
    </source>
</evidence>
<comment type="caution">
    <text evidence="2">The sequence shown here is derived from an EMBL/GenBank/DDBJ whole genome shotgun (WGS) entry which is preliminary data.</text>
</comment>
<feature type="domain" description="Cyclic nucleotide-binding" evidence="1">
    <location>
        <begin position="16"/>
        <end position="102"/>
    </location>
</feature>
<sequence length="154" mass="16730">MTASLTVFDHLTLHGLVADLPSGWLHRLAACGMPVVWPAGTRLLREGAPADHLWLVRDGLVRLDFHVPGGEMPIELIGADGVVGWSCLVPPFRSTVGAFVVAECHTIELRAGALRGLISEDPMFGLEFTTRMLAVAQQRLNAARRRIAAFYPPP</sequence>
<dbReference type="Gene3D" id="2.60.120.10">
    <property type="entry name" value="Jelly Rolls"/>
    <property type="match status" value="1"/>
</dbReference>
<dbReference type="PROSITE" id="PS50042">
    <property type="entry name" value="CNMP_BINDING_3"/>
    <property type="match status" value="1"/>
</dbReference>
<dbReference type="SUPFAM" id="SSF51206">
    <property type="entry name" value="cAMP-binding domain-like"/>
    <property type="match status" value="1"/>
</dbReference>
<dbReference type="InterPro" id="IPR018490">
    <property type="entry name" value="cNMP-bd_dom_sf"/>
</dbReference>
<proteinExistence type="predicted"/>
<gene>
    <name evidence="2" type="ORF">Ade02nite_71190</name>
</gene>
<organism evidence="2 3">
    <name type="scientific">Paractinoplanes deccanensis</name>
    <dbReference type="NCBI Taxonomy" id="113561"/>
    <lineage>
        <taxon>Bacteria</taxon>
        <taxon>Bacillati</taxon>
        <taxon>Actinomycetota</taxon>
        <taxon>Actinomycetes</taxon>
        <taxon>Micromonosporales</taxon>
        <taxon>Micromonosporaceae</taxon>
        <taxon>Paractinoplanes</taxon>
    </lineage>
</organism>
<accession>A0ABQ3YER8</accession>
<keyword evidence="3" id="KW-1185">Reference proteome</keyword>